<sequence length="137" mass="14537">MSGIKEITQLLASMEPALNPNTFVFCTSQNLTLEQASKLNPLGLFFEAEGLTLILPRENAQAAGLNISSNFRQITLTVHSSLDAVGLTAAIATELAENGISANVVAAYYHDHIFVPEGDAQRALAALVALQQRSALA</sequence>
<dbReference type="Proteomes" id="UP000218796">
    <property type="component" value="Unassembled WGS sequence"/>
</dbReference>
<comment type="caution">
    <text evidence="2">The sequence shown here is derived from an EMBL/GenBank/DDBJ whole genome shotgun (WGS) entry which is preliminary data.</text>
</comment>
<dbReference type="Pfam" id="PF10000">
    <property type="entry name" value="ACT_3"/>
    <property type="match status" value="1"/>
</dbReference>
<dbReference type="PANTHER" id="PTHR39199:SF1">
    <property type="entry name" value="BLR5128 PROTEIN"/>
    <property type="match status" value="1"/>
</dbReference>
<organism evidence="2 3">
    <name type="scientific">Hafnia paralvei</name>
    <dbReference type="NCBI Taxonomy" id="546367"/>
    <lineage>
        <taxon>Bacteria</taxon>
        <taxon>Pseudomonadati</taxon>
        <taxon>Pseudomonadota</taxon>
        <taxon>Gammaproteobacteria</taxon>
        <taxon>Enterobacterales</taxon>
        <taxon>Hafniaceae</taxon>
        <taxon>Hafnia</taxon>
    </lineage>
</organism>
<evidence type="ECO:0000313" key="2">
    <source>
        <dbReference type="EMBL" id="PAV96417.1"/>
    </source>
</evidence>
<dbReference type="GeneID" id="69640540"/>
<name>A0A2A2MC07_9GAMM</name>
<dbReference type="Gene3D" id="3.30.2130.10">
    <property type="entry name" value="VC0802-like"/>
    <property type="match status" value="1"/>
</dbReference>
<dbReference type="EMBL" id="NQMS01000004">
    <property type="protein sequence ID" value="PAV96417.1"/>
    <property type="molecule type" value="Genomic_DNA"/>
</dbReference>
<reference evidence="2 3" key="1">
    <citation type="submission" date="2017-08" db="EMBL/GenBank/DDBJ databases">
        <title>Draft Genome Sequence of Hafnia alvei CITHA-6 Isolated from Raw Bovine Milk.</title>
        <authorList>
            <person name="Culligan E.P."/>
            <person name="Mcsweeney A."/>
            <person name="O'Doherty C."/>
            <person name="Gleeson E."/>
            <person name="O'Riordan D."/>
            <person name="Sleator R.D."/>
        </authorList>
    </citation>
    <scope>NUCLEOTIDE SEQUENCE [LARGE SCALE GENOMIC DNA]</scope>
    <source>
        <strain evidence="2 3">CITHA-6</strain>
    </source>
</reference>
<dbReference type="KEGG" id="hpar:AL518_05485"/>
<gene>
    <name evidence="2" type="ORF">CJD50_11980</name>
</gene>
<keyword evidence="3" id="KW-1185">Reference proteome</keyword>
<dbReference type="InterPro" id="IPR018717">
    <property type="entry name" value="DUF2241"/>
</dbReference>
<evidence type="ECO:0000259" key="1">
    <source>
        <dbReference type="Pfam" id="PF10000"/>
    </source>
</evidence>
<protein>
    <submittedName>
        <fullName evidence="2">Ribonuclease H</fullName>
    </submittedName>
</protein>
<dbReference type="OrthoDB" id="517867at2"/>
<dbReference type="InterPro" id="IPR045865">
    <property type="entry name" value="ACT-like_dom_sf"/>
</dbReference>
<evidence type="ECO:0000313" key="3">
    <source>
        <dbReference type="Proteomes" id="UP000218796"/>
    </source>
</evidence>
<proteinExistence type="predicted"/>
<dbReference type="SUPFAM" id="SSF55021">
    <property type="entry name" value="ACT-like"/>
    <property type="match status" value="2"/>
</dbReference>
<dbReference type="RefSeq" id="WP_039189154.1">
    <property type="nucleotide sequence ID" value="NZ_CALECD010000087.1"/>
</dbReference>
<accession>A0A2A2MC07</accession>
<dbReference type="AlphaFoldDB" id="A0A2A2MC07"/>
<dbReference type="PANTHER" id="PTHR39199">
    <property type="entry name" value="BLR5128 PROTEIN"/>
    <property type="match status" value="1"/>
</dbReference>
<feature type="domain" description="DUF2241" evidence="1">
    <location>
        <begin position="2"/>
        <end position="71"/>
    </location>
</feature>